<evidence type="ECO:0000256" key="1">
    <source>
        <dbReference type="SAM" id="MobiDB-lite"/>
    </source>
</evidence>
<gene>
    <name evidence="2" type="ORF">UFOPK2579_02609</name>
</gene>
<organism evidence="2">
    <name type="scientific">freshwater metagenome</name>
    <dbReference type="NCBI Taxonomy" id="449393"/>
    <lineage>
        <taxon>unclassified sequences</taxon>
        <taxon>metagenomes</taxon>
        <taxon>ecological metagenomes</taxon>
    </lineage>
</organism>
<evidence type="ECO:0000313" key="2">
    <source>
        <dbReference type="EMBL" id="CAB4731562.1"/>
    </source>
</evidence>
<protein>
    <submittedName>
        <fullName evidence="2">Unannotated protein</fullName>
    </submittedName>
</protein>
<feature type="compositionally biased region" description="Polar residues" evidence="1">
    <location>
        <begin position="1"/>
        <end position="16"/>
    </location>
</feature>
<sequence length="49" mass="4956">MTSVAESSTAPITSTLPPVRTGDSGTIASVPRKAAAPVTAVIQKSTWKS</sequence>
<dbReference type="AlphaFoldDB" id="A0A6J6S9Z5"/>
<dbReference type="EMBL" id="CAEZXR010000406">
    <property type="protein sequence ID" value="CAB4731562.1"/>
    <property type="molecule type" value="Genomic_DNA"/>
</dbReference>
<proteinExistence type="predicted"/>
<name>A0A6J6S9Z5_9ZZZZ</name>
<feature type="region of interest" description="Disordered" evidence="1">
    <location>
        <begin position="1"/>
        <end position="28"/>
    </location>
</feature>
<accession>A0A6J6S9Z5</accession>
<reference evidence="2" key="1">
    <citation type="submission" date="2020-05" db="EMBL/GenBank/DDBJ databases">
        <authorList>
            <person name="Chiriac C."/>
            <person name="Salcher M."/>
            <person name="Ghai R."/>
            <person name="Kavagutti S V."/>
        </authorList>
    </citation>
    <scope>NUCLEOTIDE SEQUENCE</scope>
</reference>